<keyword evidence="3 7" id="KW-0378">Hydrolase</keyword>
<evidence type="ECO:0000256" key="5">
    <source>
        <dbReference type="SAM" id="SignalP"/>
    </source>
</evidence>
<dbReference type="SUPFAM" id="SSF56281">
    <property type="entry name" value="Metallo-hydrolase/oxidoreductase"/>
    <property type="match status" value="1"/>
</dbReference>
<keyword evidence="5" id="KW-0732">Signal</keyword>
<dbReference type="NCBIfam" id="NF033105">
    <property type="entry name" value="bla_subclass_B3"/>
    <property type="match status" value="1"/>
</dbReference>
<dbReference type="EC" id="3.5.2.6" evidence="7"/>
<dbReference type="EMBL" id="CP139960">
    <property type="protein sequence ID" value="WQD39743.1"/>
    <property type="molecule type" value="Genomic_DNA"/>
</dbReference>
<dbReference type="InterPro" id="IPR051453">
    <property type="entry name" value="MBL_Glyoxalase_II"/>
</dbReference>
<dbReference type="RefSeq" id="WP_114789160.1">
    <property type="nucleotide sequence ID" value="NZ_CP139960.1"/>
</dbReference>
<gene>
    <name evidence="7" type="primary">bla</name>
    <name evidence="7" type="ORF">U0035_06235</name>
</gene>
<keyword evidence="4" id="KW-0862">Zinc</keyword>
<reference evidence="7 8" key="1">
    <citation type="submission" date="2023-12" db="EMBL/GenBank/DDBJ databases">
        <title>Genome sequencing and assembly of bacterial species from a model synthetic community.</title>
        <authorList>
            <person name="Hogle S.L."/>
        </authorList>
    </citation>
    <scope>NUCLEOTIDE SEQUENCE [LARGE SCALE GENOMIC DNA]</scope>
    <source>
        <strain evidence="7 8">HAMBI_3031</strain>
    </source>
</reference>
<sequence>MKRILLLAIVCALLCVSVSAWSQKVNEPAGNPEWAKPYKPFRIAGNLYYVGTYDLASYLIVTNKGNILINTGLSSSAGLIKKNIETLGFKFSDIKILLTNQAHYDHLGAMAAIKKQTGAQFYVDAADAEVCKAGGANDYEMGHLGMSFQPVIPDKLLKDKDVIRLGNTRLTLLHHPGHTEGSCSFLLDVADGKRLYKVLIANIPSIITDKPFSKIPAYPRIREDYAYTLQAMQELQFELWVAAHASQFQLHSKRKEGDAYNPSVFTDRKGYDKLLEDISGALKNHP</sequence>
<dbReference type="NCBIfam" id="NF012229">
    <property type="entry name" value="bla_class_B_core"/>
    <property type="match status" value="1"/>
</dbReference>
<protein>
    <submittedName>
        <fullName evidence="7">Subclass B3 metallo-beta-lactamase</fullName>
        <ecNumber evidence="7">3.5.2.6</ecNumber>
    </submittedName>
</protein>
<proteinExistence type="predicted"/>
<evidence type="ECO:0000259" key="6">
    <source>
        <dbReference type="SMART" id="SM00849"/>
    </source>
</evidence>
<evidence type="ECO:0000313" key="7">
    <source>
        <dbReference type="EMBL" id="WQD39743.1"/>
    </source>
</evidence>
<dbReference type="SMART" id="SM00849">
    <property type="entry name" value="Lactamase_B"/>
    <property type="match status" value="1"/>
</dbReference>
<evidence type="ECO:0000256" key="2">
    <source>
        <dbReference type="ARBA" id="ARBA00022723"/>
    </source>
</evidence>
<feature type="domain" description="Metallo-beta-lactamase" evidence="6">
    <location>
        <begin position="54"/>
        <end position="244"/>
    </location>
</feature>
<dbReference type="GO" id="GO:0008800">
    <property type="term" value="F:beta-lactamase activity"/>
    <property type="evidence" value="ECO:0007669"/>
    <property type="project" value="UniProtKB-EC"/>
</dbReference>
<evidence type="ECO:0000256" key="3">
    <source>
        <dbReference type="ARBA" id="ARBA00022801"/>
    </source>
</evidence>
<evidence type="ECO:0000256" key="1">
    <source>
        <dbReference type="ARBA" id="ARBA00001947"/>
    </source>
</evidence>
<comment type="cofactor">
    <cofactor evidence="1">
        <name>Zn(2+)</name>
        <dbReference type="ChEBI" id="CHEBI:29105"/>
    </cofactor>
</comment>
<dbReference type="Pfam" id="PF00753">
    <property type="entry name" value="Lactamase_B"/>
    <property type="match status" value="1"/>
</dbReference>
<keyword evidence="8" id="KW-1185">Reference proteome</keyword>
<organism evidence="7 8">
    <name type="scientific">Niabella yanshanensis</name>
    <dbReference type="NCBI Taxonomy" id="577386"/>
    <lineage>
        <taxon>Bacteria</taxon>
        <taxon>Pseudomonadati</taxon>
        <taxon>Bacteroidota</taxon>
        <taxon>Chitinophagia</taxon>
        <taxon>Chitinophagales</taxon>
        <taxon>Chitinophagaceae</taxon>
        <taxon>Niabella</taxon>
    </lineage>
</organism>
<dbReference type="InterPro" id="IPR036866">
    <property type="entry name" value="RibonucZ/Hydroxyglut_hydro"/>
</dbReference>
<feature type="signal peptide" evidence="5">
    <location>
        <begin position="1"/>
        <end position="22"/>
    </location>
</feature>
<evidence type="ECO:0000313" key="8">
    <source>
        <dbReference type="Proteomes" id="UP001325680"/>
    </source>
</evidence>
<dbReference type="PANTHER" id="PTHR46233">
    <property type="entry name" value="HYDROXYACYLGLUTATHIONE HYDROLASE GLOC"/>
    <property type="match status" value="1"/>
</dbReference>
<keyword evidence="2" id="KW-0479">Metal-binding</keyword>
<evidence type="ECO:0000256" key="4">
    <source>
        <dbReference type="ARBA" id="ARBA00022833"/>
    </source>
</evidence>
<accession>A0ABZ0W8Z7</accession>
<dbReference type="Gene3D" id="3.60.15.10">
    <property type="entry name" value="Ribonuclease Z/Hydroxyacylglutathione hydrolase-like"/>
    <property type="match status" value="1"/>
</dbReference>
<dbReference type="Proteomes" id="UP001325680">
    <property type="component" value="Chromosome"/>
</dbReference>
<dbReference type="PANTHER" id="PTHR46233:SF3">
    <property type="entry name" value="HYDROXYACYLGLUTATHIONE HYDROLASE GLOC"/>
    <property type="match status" value="1"/>
</dbReference>
<name>A0ABZ0W8Z7_9BACT</name>
<feature type="chain" id="PRO_5045230574" evidence="5">
    <location>
        <begin position="23"/>
        <end position="286"/>
    </location>
</feature>
<dbReference type="InterPro" id="IPR001279">
    <property type="entry name" value="Metallo-B-lactamas"/>
</dbReference>